<name>A0A7W7QZH8_KITKI</name>
<organism evidence="1 2">
    <name type="scientific">Kitasatospora kifunensis</name>
    <name type="common">Streptomyces kifunensis</name>
    <dbReference type="NCBI Taxonomy" id="58351"/>
    <lineage>
        <taxon>Bacteria</taxon>
        <taxon>Bacillati</taxon>
        <taxon>Actinomycetota</taxon>
        <taxon>Actinomycetes</taxon>
        <taxon>Kitasatosporales</taxon>
        <taxon>Streptomycetaceae</taxon>
        <taxon>Kitasatospora</taxon>
    </lineage>
</organism>
<dbReference type="SUPFAM" id="SSF53474">
    <property type="entry name" value="alpha/beta-Hydrolases"/>
    <property type="match status" value="1"/>
</dbReference>
<dbReference type="Gene3D" id="3.40.50.1820">
    <property type="entry name" value="alpha/beta hydrolase"/>
    <property type="match status" value="1"/>
</dbReference>
<comment type="caution">
    <text evidence="1">The sequence shown here is derived from an EMBL/GenBank/DDBJ whole genome shotgun (WGS) entry which is preliminary data.</text>
</comment>
<gene>
    <name evidence="1" type="ORF">FHR34_000979</name>
</gene>
<proteinExistence type="predicted"/>
<dbReference type="InterPro" id="IPR029058">
    <property type="entry name" value="AB_hydrolase_fold"/>
</dbReference>
<dbReference type="EMBL" id="JACHJV010000001">
    <property type="protein sequence ID" value="MBB4921986.1"/>
    <property type="molecule type" value="Genomic_DNA"/>
</dbReference>
<protein>
    <submittedName>
        <fullName evidence="1">Uncharacterized protein</fullName>
    </submittedName>
</protein>
<evidence type="ECO:0000313" key="2">
    <source>
        <dbReference type="Proteomes" id="UP000540506"/>
    </source>
</evidence>
<dbReference type="AlphaFoldDB" id="A0A7W7QZH8"/>
<evidence type="ECO:0000313" key="1">
    <source>
        <dbReference type="EMBL" id="MBB4921986.1"/>
    </source>
</evidence>
<keyword evidence="2" id="KW-1185">Reference proteome</keyword>
<reference evidence="1 2" key="1">
    <citation type="submission" date="2020-08" db="EMBL/GenBank/DDBJ databases">
        <title>Sequencing the genomes of 1000 actinobacteria strains.</title>
        <authorList>
            <person name="Klenk H.-P."/>
        </authorList>
    </citation>
    <scope>NUCLEOTIDE SEQUENCE [LARGE SCALE GENOMIC DNA]</scope>
    <source>
        <strain evidence="1 2">DSM 41654</strain>
    </source>
</reference>
<dbReference type="RefSeq" id="WP_184934235.1">
    <property type="nucleotide sequence ID" value="NZ_JACHJV010000001.1"/>
</dbReference>
<accession>A0A7W7QZH8</accession>
<sequence length="289" mass="30949">MAAVVFVHGIAKQYLGPQTMHGGIAAAAADGVRLAGGPPLAAEDVAVAFYGHAFRARGGKGEAWHDPDGVTELELDLLLEMWRAAARLEPAEVPAPADGRTGLKARVPLTVQHALHAVCRSRFLAGVGEQFLLGTLSQLRRYLSDRALRERVQAEVAAVVTPDTRVLIGHSLGSVVAYEALCAHPEWGIQALVTLGSPLGIPRVVLDRVRPEPVGGRLAWPGGVRTWTNICDRYDVVALTKELAPLVADGQVRDLLVDNGWQAHAVEHHLTAMETGQAVAEALRGRERE</sequence>
<dbReference type="Proteomes" id="UP000540506">
    <property type="component" value="Unassembled WGS sequence"/>
</dbReference>